<evidence type="ECO:0000313" key="2">
    <source>
        <dbReference type="Proteomes" id="UP001497516"/>
    </source>
</evidence>
<dbReference type="AlphaFoldDB" id="A0AAV2CDI0"/>
<sequence length="130" mass="14015">MVRTTGEHCTDLETVQEQTNQILTTLTQQTTTLEGALQEVVIQLQNLTVEQKQTGELLNRLMVKELGKNQLTGTAAAGGESVPTDTTAELARAEAATENMAPATRVVTRTWEAVGIVRAVDRRAPAGRLS</sequence>
<organism evidence="1 2">
    <name type="scientific">Linum trigynum</name>
    <dbReference type="NCBI Taxonomy" id="586398"/>
    <lineage>
        <taxon>Eukaryota</taxon>
        <taxon>Viridiplantae</taxon>
        <taxon>Streptophyta</taxon>
        <taxon>Embryophyta</taxon>
        <taxon>Tracheophyta</taxon>
        <taxon>Spermatophyta</taxon>
        <taxon>Magnoliopsida</taxon>
        <taxon>eudicotyledons</taxon>
        <taxon>Gunneridae</taxon>
        <taxon>Pentapetalae</taxon>
        <taxon>rosids</taxon>
        <taxon>fabids</taxon>
        <taxon>Malpighiales</taxon>
        <taxon>Linaceae</taxon>
        <taxon>Linum</taxon>
    </lineage>
</organism>
<gene>
    <name evidence="1" type="ORF">LTRI10_LOCUS2368</name>
</gene>
<dbReference type="EMBL" id="OZ034813">
    <property type="protein sequence ID" value="CAL1354567.1"/>
    <property type="molecule type" value="Genomic_DNA"/>
</dbReference>
<keyword evidence="2" id="KW-1185">Reference proteome</keyword>
<evidence type="ECO:0000313" key="1">
    <source>
        <dbReference type="EMBL" id="CAL1354567.1"/>
    </source>
</evidence>
<dbReference type="Proteomes" id="UP001497516">
    <property type="component" value="Chromosome 1"/>
</dbReference>
<name>A0AAV2CDI0_9ROSI</name>
<proteinExistence type="predicted"/>
<protein>
    <submittedName>
        <fullName evidence="1">Uncharacterized protein</fullName>
    </submittedName>
</protein>
<accession>A0AAV2CDI0</accession>
<reference evidence="1 2" key="1">
    <citation type="submission" date="2024-04" db="EMBL/GenBank/DDBJ databases">
        <authorList>
            <person name="Fracassetti M."/>
        </authorList>
    </citation>
    <scope>NUCLEOTIDE SEQUENCE [LARGE SCALE GENOMIC DNA]</scope>
</reference>